<feature type="transmembrane region" description="Helical" evidence="1">
    <location>
        <begin position="36"/>
        <end position="60"/>
    </location>
</feature>
<evidence type="ECO:0000313" key="2">
    <source>
        <dbReference type="EMBL" id="OUP58338.1"/>
    </source>
</evidence>
<reference evidence="3" key="1">
    <citation type="submission" date="2017-04" db="EMBL/GenBank/DDBJ databases">
        <title>Function of individual gut microbiota members based on whole genome sequencing of pure cultures obtained from chicken caecum.</title>
        <authorList>
            <person name="Medvecky M."/>
            <person name="Cejkova D."/>
            <person name="Polansky O."/>
            <person name="Karasova D."/>
            <person name="Kubasova T."/>
            <person name="Cizek A."/>
            <person name="Rychlik I."/>
        </authorList>
    </citation>
    <scope>NUCLEOTIDE SEQUENCE [LARGE SCALE GENOMIC DNA]</scope>
    <source>
        <strain evidence="3">An178</strain>
    </source>
</reference>
<sequence>MNEVTSMNKKIVIYSLLIGISVAIIAGLLFNDIYVLVGVLVGLGTGLIGYAMIVQMALSLKPDENLSKRQGAANYIVRYIIYAVIFGFFVYLNISIIALLVGFLCHKLSIFVYALLEGRMDKNA</sequence>
<feature type="transmembrane region" description="Helical" evidence="1">
    <location>
        <begin position="72"/>
        <end position="90"/>
    </location>
</feature>
<organism evidence="2 3">
    <name type="scientific">Faecalitalea cylindroides</name>
    <dbReference type="NCBI Taxonomy" id="39483"/>
    <lineage>
        <taxon>Bacteria</taxon>
        <taxon>Bacillati</taxon>
        <taxon>Bacillota</taxon>
        <taxon>Erysipelotrichia</taxon>
        <taxon>Erysipelotrichales</taxon>
        <taxon>Erysipelotrichaceae</taxon>
        <taxon>Faecalitalea</taxon>
    </lineage>
</organism>
<evidence type="ECO:0000313" key="3">
    <source>
        <dbReference type="Proteomes" id="UP000195447"/>
    </source>
</evidence>
<keyword evidence="3" id="KW-1185">Reference proteome</keyword>
<gene>
    <name evidence="2" type="ORF">B5F14_08085</name>
</gene>
<dbReference type="AlphaFoldDB" id="A0A1Y4LNU5"/>
<dbReference type="Proteomes" id="UP000195447">
    <property type="component" value="Unassembled WGS sequence"/>
</dbReference>
<keyword evidence="1" id="KW-0472">Membrane</keyword>
<keyword evidence="1" id="KW-0812">Transmembrane</keyword>
<accession>A0A1Y4LNU5</accession>
<dbReference type="EMBL" id="NFKM01000017">
    <property type="protein sequence ID" value="OUP58338.1"/>
    <property type="molecule type" value="Genomic_DNA"/>
</dbReference>
<evidence type="ECO:0008006" key="4">
    <source>
        <dbReference type="Google" id="ProtNLM"/>
    </source>
</evidence>
<evidence type="ECO:0000256" key="1">
    <source>
        <dbReference type="SAM" id="Phobius"/>
    </source>
</evidence>
<keyword evidence="1" id="KW-1133">Transmembrane helix</keyword>
<protein>
    <recommendedName>
        <fullName evidence="4">ATP synthase subunit I</fullName>
    </recommendedName>
</protein>
<proteinExistence type="predicted"/>
<comment type="caution">
    <text evidence="2">The sequence shown here is derived from an EMBL/GenBank/DDBJ whole genome shotgun (WGS) entry which is preliminary data.</text>
</comment>
<name>A0A1Y4LNU5_9FIRM</name>
<feature type="transmembrane region" description="Helical" evidence="1">
    <location>
        <begin position="12"/>
        <end position="30"/>
    </location>
</feature>
<dbReference type="RefSeq" id="WP_087158948.1">
    <property type="nucleotide sequence ID" value="NZ_NFKM01000017.1"/>
</dbReference>